<accession>A0A6L3YW82</accession>
<reference evidence="1 2" key="1">
    <citation type="submission" date="2019-09" db="EMBL/GenBank/DDBJ databases">
        <title>Taxonomic organization of the family Brucellaceae based on a phylogenomic approach.</title>
        <authorList>
            <person name="Leclercq S."/>
            <person name="Cloeckaert A."/>
            <person name="Zygmunt M.S."/>
        </authorList>
    </citation>
    <scope>NUCLEOTIDE SEQUENCE [LARGE SCALE GENOMIC DNA]</scope>
    <source>
        <strain evidence="1 2">WS1830</strain>
    </source>
</reference>
<protein>
    <submittedName>
        <fullName evidence="1">Uncharacterized protein</fullName>
    </submittedName>
</protein>
<comment type="caution">
    <text evidence="1">The sequence shown here is derived from an EMBL/GenBank/DDBJ whole genome shotgun (WGS) entry which is preliminary data.</text>
</comment>
<evidence type="ECO:0000313" key="2">
    <source>
        <dbReference type="Proteomes" id="UP000481643"/>
    </source>
</evidence>
<sequence length="75" mass="7742">MKTIVNATGEVRTSLVSIIKRQMIDTVIESGVEPSNCDEVVSALRKANFGGPAIAALAAEVARAAQEETGAGQAQ</sequence>
<proteinExistence type="predicted"/>
<dbReference type="AlphaFoldDB" id="A0A6L3YW82"/>
<dbReference type="RefSeq" id="WP_151651075.1">
    <property type="nucleotide sequence ID" value="NZ_WBVX01000002.1"/>
</dbReference>
<dbReference type="Proteomes" id="UP000481643">
    <property type="component" value="Unassembled WGS sequence"/>
</dbReference>
<name>A0A6L3YW82_9HYPH</name>
<dbReference type="EMBL" id="WBVX01000002">
    <property type="protein sequence ID" value="KAB2689696.1"/>
    <property type="molecule type" value="Genomic_DNA"/>
</dbReference>
<evidence type="ECO:0000313" key="1">
    <source>
        <dbReference type="EMBL" id="KAB2689696.1"/>
    </source>
</evidence>
<gene>
    <name evidence="1" type="ORF">F9L08_03285</name>
</gene>
<organism evidence="1 2">
    <name type="scientific">Brucella tritici</name>
    <dbReference type="NCBI Taxonomy" id="94626"/>
    <lineage>
        <taxon>Bacteria</taxon>
        <taxon>Pseudomonadati</taxon>
        <taxon>Pseudomonadota</taxon>
        <taxon>Alphaproteobacteria</taxon>
        <taxon>Hyphomicrobiales</taxon>
        <taxon>Brucellaceae</taxon>
        <taxon>Brucella/Ochrobactrum group</taxon>
        <taxon>Brucella</taxon>
    </lineage>
</organism>